<comment type="caution">
    <text evidence="2">The sequence shown here is derived from an EMBL/GenBank/DDBJ whole genome shotgun (WGS) entry which is preliminary data.</text>
</comment>
<proteinExistence type="predicted"/>
<sequence>MAGLLPLISPPRELTRTTRPTAFSPLSKQQPAEIRPTIIEVAWPFTAGLGVRVLRNQIFNCKFRREINDEKEARKRRKEKFFSVTDSKKFKKAGRAERRVEQEDDDGRRNSRSIF</sequence>
<dbReference type="EMBL" id="BGPR01006093">
    <property type="protein sequence ID" value="GBN16021.1"/>
    <property type="molecule type" value="Genomic_DNA"/>
</dbReference>
<feature type="region of interest" description="Disordered" evidence="1">
    <location>
        <begin position="1"/>
        <end position="30"/>
    </location>
</feature>
<feature type="compositionally biased region" description="Basic and acidic residues" evidence="1">
    <location>
        <begin position="94"/>
        <end position="109"/>
    </location>
</feature>
<evidence type="ECO:0000313" key="3">
    <source>
        <dbReference type="Proteomes" id="UP000499080"/>
    </source>
</evidence>
<keyword evidence="3" id="KW-1185">Reference proteome</keyword>
<reference evidence="2 3" key="1">
    <citation type="journal article" date="2019" name="Sci. Rep.">
        <title>Orb-weaving spider Araneus ventricosus genome elucidates the spidroin gene catalogue.</title>
        <authorList>
            <person name="Kono N."/>
            <person name="Nakamura H."/>
            <person name="Ohtoshi R."/>
            <person name="Moran D.A.P."/>
            <person name="Shinohara A."/>
            <person name="Yoshida Y."/>
            <person name="Fujiwara M."/>
            <person name="Mori M."/>
            <person name="Tomita M."/>
            <person name="Arakawa K."/>
        </authorList>
    </citation>
    <scope>NUCLEOTIDE SEQUENCE [LARGE SCALE GENOMIC DNA]</scope>
</reference>
<accession>A0A4Y2LMJ3</accession>
<name>A0A4Y2LMJ3_ARAVE</name>
<protein>
    <submittedName>
        <fullName evidence="2">Uncharacterized protein</fullName>
    </submittedName>
</protein>
<dbReference type="Proteomes" id="UP000499080">
    <property type="component" value="Unassembled WGS sequence"/>
</dbReference>
<gene>
    <name evidence="2" type="ORF">AVEN_248429_1</name>
</gene>
<organism evidence="2 3">
    <name type="scientific">Araneus ventricosus</name>
    <name type="common">Orbweaver spider</name>
    <name type="synonym">Epeira ventricosa</name>
    <dbReference type="NCBI Taxonomy" id="182803"/>
    <lineage>
        <taxon>Eukaryota</taxon>
        <taxon>Metazoa</taxon>
        <taxon>Ecdysozoa</taxon>
        <taxon>Arthropoda</taxon>
        <taxon>Chelicerata</taxon>
        <taxon>Arachnida</taxon>
        <taxon>Araneae</taxon>
        <taxon>Araneomorphae</taxon>
        <taxon>Entelegynae</taxon>
        <taxon>Araneoidea</taxon>
        <taxon>Araneidae</taxon>
        <taxon>Araneus</taxon>
    </lineage>
</organism>
<evidence type="ECO:0000313" key="2">
    <source>
        <dbReference type="EMBL" id="GBN16021.1"/>
    </source>
</evidence>
<evidence type="ECO:0000256" key="1">
    <source>
        <dbReference type="SAM" id="MobiDB-lite"/>
    </source>
</evidence>
<feature type="region of interest" description="Disordered" evidence="1">
    <location>
        <begin position="93"/>
        <end position="115"/>
    </location>
</feature>
<dbReference type="AlphaFoldDB" id="A0A4Y2LMJ3"/>